<dbReference type="AlphaFoldDB" id="A0A183EI39"/>
<name>A0A183EI39_9BILA</name>
<proteinExistence type="predicted"/>
<reference evidence="1" key="1">
    <citation type="submission" date="2016-06" db="UniProtKB">
        <authorList>
            <consortium name="WormBaseParasite"/>
        </authorList>
    </citation>
    <scope>IDENTIFICATION</scope>
</reference>
<protein>
    <submittedName>
        <fullName evidence="1">Cilia and flagella associated protein 61</fullName>
    </submittedName>
</protein>
<organism evidence="1">
    <name type="scientific">Gongylonema pulchrum</name>
    <dbReference type="NCBI Taxonomy" id="637853"/>
    <lineage>
        <taxon>Eukaryota</taxon>
        <taxon>Metazoa</taxon>
        <taxon>Ecdysozoa</taxon>
        <taxon>Nematoda</taxon>
        <taxon>Chromadorea</taxon>
        <taxon>Rhabditida</taxon>
        <taxon>Spirurina</taxon>
        <taxon>Spiruromorpha</taxon>
        <taxon>Spiruroidea</taxon>
        <taxon>Gongylonematidae</taxon>
        <taxon>Gongylonema</taxon>
    </lineage>
</organism>
<accession>A0A183EI39</accession>
<sequence length="220" mass="25131">LPYALFDVEFPANTNELKITELVPWSSCLAYQPILELLRPPALGELAIKKEVVLSECHRYAYCFCLCARDNIDDFVTLHETMRVKRVVGLIVFPAAGTFMLLPNSLFSQLLCLPLLTRNAFHCLYLTNDLNCSLITGRFELMTVEEKKLSKSAVEQFYFSNEFTRPLLLQDRVDGLDPRIQELVRITYMKDPLRKESPGCKLGTLGEEKKHKKTGNVILL</sequence>
<evidence type="ECO:0000313" key="1">
    <source>
        <dbReference type="WBParaSite" id="GPUH_0002065501-mRNA-1"/>
    </source>
</evidence>
<dbReference type="WBParaSite" id="GPUH_0002065501-mRNA-1">
    <property type="protein sequence ID" value="GPUH_0002065501-mRNA-1"/>
    <property type="gene ID" value="GPUH_0002065501"/>
</dbReference>